<evidence type="ECO:0000313" key="2">
    <source>
        <dbReference type="EMBL" id="EXU97575.1"/>
    </source>
</evidence>
<name>A0A014PLV2_9HYPO</name>
<reference evidence="2 3" key="1">
    <citation type="submission" date="2014-02" db="EMBL/GenBank/DDBJ databases">
        <title>The genome sequence of the entomopathogenic fungus Metarhizium robertsii ARSEF 2575.</title>
        <authorList>
            <person name="Giuliano Garisto Donzelli B."/>
            <person name="Roe B.A."/>
            <person name="Macmil S.L."/>
            <person name="Krasnoff S.B."/>
            <person name="Gibson D.M."/>
        </authorList>
    </citation>
    <scope>NUCLEOTIDE SEQUENCE [LARGE SCALE GENOMIC DNA]</scope>
    <source>
        <strain evidence="2 3">ARSEF 2575</strain>
    </source>
</reference>
<dbReference type="EMBL" id="JELW01000035">
    <property type="protein sequence ID" value="EXU97575.1"/>
    <property type="molecule type" value="Genomic_DNA"/>
</dbReference>
<evidence type="ECO:0000313" key="3">
    <source>
        <dbReference type="Proteomes" id="UP000030151"/>
    </source>
</evidence>
<feature type="chain" id="PRO_5001473077" evidence="1">
    <location>
        <begin position="23"/>
        <end position="151"/>
    </location>
</feature>
<protein>
    <submittedName>
        <fullName evidence="2">Uncharacterized protein</fullName>
    </submittedName>
</protein>
<feature type="signal peptide" evidence="1">
    <location>
        <begin position="1"/>
        <end position="22"/>
    </location>
</feature>
<keyword evidence="1" id="KW-0732">Signal</keyword>
<dbReference type="AlphaFoldDB" id="A0A014PLV2"/>
<comment type="caution">
    <text evidence="2">The sequence shown here is derived from an EMBL/GenBank/DDBJ whole genome shotgun (WGS) entry which is preliminary data.</text>
</comment>
<organism evidence="2 3">
    <name type="scientific">Metarhizium robertsii</name>
    <dbReference type="NCBI Taxonomy" id="568076"/>
    <lineage>
        <taxon>Eukaryota</taxon>
        <taxon>Fungi</taxon>
        <taxon>Dikarya</taxon>
        <taxon>Ascomycota</taxon>
        <taxon>Pezizomycotina</taxon>
        <taxon>Sordariomycetes</taxon>
        <taxon>Hypocreomycetidae</taxon>
        <taxon>Hypocreales</taxon>
        <taxon>Clavicipitaceae</taxon>
        <taxon>Metarhizium</taxon>
    </lineage>
</organism>
<evidence type="ECO:0000256" key="1">
    <source>
        <dbReference type="SAM" id="SignalP"/>
    </source>
</evidence>
<accession>A0A014PLV2</accession>
<proteinExistence type="predicted"/>
<sequence length="151" mass="16980">MKNSLILVATFASASLAGTTWTTEYVCKPFNGNKNACYDAVTFCAKEGGNNQAIYDCVVRVAKEHETTSQDNGVKPDTAASRQCQYEWRGWDEEEDRPLKETRTMSCSDYDFPLCFDCGFGMYNDCRPCDTFQAMRKIQSRPVGQGSKRSD</sequence>
<dbReference type="HOGENOM" id="CLU_1845564_0_0_1"/>
<dbReference type="Proteomes" id="UP000030151">
    <property type="component" value="Unassembled WGS sequence"/>
</dbReference>
<gene>
    <name evidence="2" type="ORF">X797_009294</name>
</gene>